<dbReference type="EMBL" id="RCDB01000002">
    <property type="protein sequence ID" value="RLK49724.1"/>
    <property type="molecule type" value="Genomic_DNA"/>
</dbReference>
<dbReference type="Proteomes" id="UP000273158">
    <property type="component" value="Unassembled WGS sequence"/>
</dbReference>
<gene>
    <name evidence="2" type="ORF">C7474_1887</name>
</gene>
<accession>A0A498C1J2</accession>
<keyword evidence="1" id="KW-0472">Membrane</keyword>
<comment type="caution">
    <text evidence="2">The sequence shown here is derived from an EMBL/GenBank/DDBJ whole genome shotgun (WGS) entry which is preliminary data.</text>
</comment>
<evidence type="ECO:0000256" key="1">
    <source>
        <dbReference type="SAM" id="Phobius"/>
    </source>
</evidence>
<proteinExistence type="predicted"/>
<keyword evidence="1" id="KW-0812">Transmembrane</keyword>
<protein>
    <submittedName>
        <fullName evidence="2">Uncharacterized protein DUF2809</fullName>
    </submittedName>
</protein>
<evidence type="ECO:0000313" key="2">
    <source>
        <dbReference type="EMBL" id="RLK49724.1"/>
    </source>
</evidence>
<name>A0A498C1J2_9MICO</name>
<dbReference type="InterPro" id="IPR021257">
    <property type="entry name" value="DUF2809"/>
</dbReference>
<feature type="transmembrane region" description="Helical" evidence="1">
    <location>
        <begin position="31"/>
        <end position="53"/>
    </location>
</feature>
<sequence>MSATRRRLVAALALVVTVVVGLVVTRMPDSAASDIAGDALYAVAAYLFVVFLAPRVTPLVGGTIAAGWCVAVELFQLTGLPEQWGAAFGPLMLVLGTVFDARDLLIYVAAATVCALLDAAVRRRAVRNSGESQG</sequence>
<dbReference type="RefSeq" id="WP_241965176.1">
    <property type="nucleotide sequence ID" value="NZ_RCDB01000002.1"/>
</dbReference>
<reference evidence="2 3" key="1">
    <citation type="journal article" date="2015" name="Stand. Genomic Sci.">
        <title>Genomic Encyclopedia of Bacterial and Archaeal Type Strains, Phase III: the genomes of soil and plant-associated and newly described type strains.</title>
        <authorList>
            <person name="Whitman W.B."/>
            <person name="Woyke T."/>
            <person name="Klenk H.P."/>
            <person name="Zhou Y."/>
            <person name="Lilburn T.G."/>
            <person name="Beck B.J."/>
            <person name="De Vos P."/>
            <person name="Vandamme P."/>
            <person name="Eisen J.A."/>
            <person name="Garrity G."/>
            <person name="Hugenholtz P."/>
            <person name="Kyrpides N.C."/>
        </authorList>
    </citation>
    <scope>NUCLEOTIDE SEQUENCE [LARGE SCALE GENOMIC DNA]</scope>
    <source>
        <strain evidence="2 3">S2T63</strain>
    </source>
</reference>
<organism evidence="2 3">
    <name type="scientific">Microbacterium telephonicum</name>
    <dbReference type="NCBI Taxonomy" id="1714841"/>
    <lineage>
        <taxon>Bacteria</taxon>
        <taxon>Bacillati</taxon>
        <taxon>Actinomycetota</taxon>
        <taxon>Actinomycetes</taxon>
        <taxon>Micrococcales</taxon>
        <taxon>Microbacteriaceae</taxon>
        <taxon>Microbacterium</taxon>
    </lineage>
</organism>
<evidence type="ECO:0000313" key="3">
    <source>
        <dbReference type="Proteomes" id="UP000273158"/>
    </source>
</evidence>
<keyword evidence="3" id="KW-1185">Reference proteome</keyword>
<feature type="transmembrane region" description="Helical" evidence="1">
    <location>
        <begin position="65"/>
        <end position="84"/>
    </location>
</feature>
<dbReference type="AlphaFoldDB" id="A0A498C1J2"/>
<dbReference type="Pfam" id="PF10990">
    <property type="entry name" value="DUF2809"/>
    <property type="match status" value="1"/>
</dbReference>
<keyword evidence="1" id="KW-1133">Transmembrane helix</keyword>
<feature type="transmembrane region" description="Helical" evidence="1">
    <location>
        <begin position="104"/>
        <end position="121"/>
    </location>
</feature>